<dbReference type="SUPFAM" id="SSF47226">
    <property type="entry name" value="Histidine-containing phosphotransfer domain, HPT domain"/>
    <property type="match status" value="1"/>
</dbReference>
<organism evidence="4 5">
    <name type="scientific">Maricaulis maris</name>
    <dbReference type="NCBI Taxonomy" id="74318"/>
    <lineage>
        <taxon>Bacteria</taxon>
        <taxon>Pseudomonadati</taxon>
        <taxon>Pseudomonadota</taxon>
        <taxon>Alphaproteobacteria</taxon>
        <taxon>Maricaulales</taxon>
        <taxon>Maricaulaceae</taxon>
        <taxon>Maricaulis</taxon>
    </lineage>
</organism>
<protein>
    <submittedName>
        <fullName evidence="4">Hpt domain-containing protein</fullName>
    </submittedName>
</protein>
<dbReference type="InterPro" id="IPR036641">
    <property type="entry name" value="HPT_dom_sf"/>
</dbReference>
<dbReference type="EMBL" id="RBIM01000004">
    <property type="protein sequence ID" value="RKQ96476.1"/>
    <property type="molecule type" value="Genomic_DNA"/>
</dbReference>
<feature type="modified residue" description="Phosphohistidine" evidence="2">
    <location>
        <position position="62"/>
    </location>
</feature>
<reference evidence="4 5" key="1">
    <citation type="submission" date="2018-10" db="EMBL/GenBank/DDBJ databases">
        <title>Genomic Encyclopedia of Type Strains, Phase IV (KMG-IV): sequencing the most valuable type-strain genomes for metagenomic binning, comparative biology and taxonomic classification.</title>
        <authorList>
            <person name="Goeker M."/>
        </authorList>
    </citation>
    <scope>NUCLEOTIDE SEQUENCE [LARGE SCALE GENOMIC DNA]</scope>
    <source>
        <strain evidence="4 5">DSM 4734</strain>
    </source>
</reference>
<dbReference type="OrthoDB" id="9977349at2"/>
<dbReference type="PROSITE" id="PS50894">
    <property type="entry name" value="HPT"/>
    <property type="match status" value="1"/>
</dbReference>
<dbReference type="CDD" id="cd00088">
    <property type="entry name" value="HPT"/>
    <property type="match status" value="1"/>
</dbReference>
<name>A0A495D3J0_9PROT</name>
<dbReference type="AlphaFoldDB" id="A0A495D3J0"/>
<dbReference type="RefSeq" id="WP_075188438.1">
    <property type="nucleotide sequence ID" value="NZ_RBIM01000004.1"/>
</dbReference>
<sequence>MSNWQDHPEVDPTIIQGLIDAVGHDAFSGMRDQFVTDLRSLAEAYKQAHAGADFDQARAHAHALKGAAANIGLVQLSVIAGQLERDGSDPGSDLAAILDRSIVRLEAAS</sequence>
<dbReference type="GO" id="GO:0004672">
    <property type="term" value="F:protein kinase activity"/>
    <property type="evidence" value="ECO:0007669"/>
    <property type="project" value="UniProtKB-ARBA"/>
</dbReference>
<dbReference type="Gene3D" id="1.20.120.160">
    <property type="entry name" value="HPT domain"/>
    <property type="match status" value="1"/>
</dbReference>
<evidence type="ECO:0000313" key="5">
    <source>
        <dbReference type="Proteomes" id="UP000273675"/>
    </source>
</evidence>
<evidence type="ECO:0000256" key="2">
    <source>
        <dbReference type="PROSITE-ProRule" id="PRU00110"/>
    </source>
</evidence>
<keyword evidence="2" id="KW-0597">Phosphoprotein</keyword>
<dbReference type="GO" id="GO:0000160">
    <property type="term" value="P:phosphorelay signal transduction system"/>
    <property type="evidence" value="ECO:0007669"/>
    <property type="project" value="UniProtKB-KW"/>
</dbReference>
<feature type="domain" description="HPt" evidence="3">
    <location>
        <begin position="23"/>
        <end position="109"/>
    </location>
</feature>
<evidence type="ECO:0000256" key="1">
    <source>
        <dbReference type="ARBA" id="ARBA00023012"/>
    </source>
</evidence>
<evidence type="ECO:0000313" key="4">
    <source>
        <dbReference type="EMBL" id="RKQ96476.1"/>
    </source>
</evidence>
<accession>A0A495D3J0</accession>
<proteinExistence type="predicted"/>
<comment type="caution">
    <text evidence="4">The sequence shown here is derived from an EMBL/GenBank/DDBJ whole genome shotgun (WGS) entry which is preliminary data.</text>
</comment>
<dbReference type="InterPro" id="IPR008207">
    <property type="entry name" value="Sig_transdc_His_kin_Hpt_dom"/>
</dbReference>
<evidence type="ECO:0000259" key="3">
    <source>
        <dbReference type="PROSITE" id="PS50894"/>
    </source>
</evidence>
<keyword evidence="1" id="KW-0902">Two-component regulatory system</keyword>
<dbReference type="Pfam" id="PF01627">
    <property type="entry name" value="Hpt"/>
    <property type="match status" value="1"/>
</dbReference>
<dbReference type="Proteomes" id="UP000273675">
    <property type="component" value="Unassembled WGS sequence"/>
</dbReference>
<gene>
    <name evidence="4" type="ORF">C7435_1806</name>
</gene>